<dbReference type="EMBL" id="BA000045">
    <property type="protein sequence ID" value="BAC88805.1"/>
    <property type="molecule type" value="Genomic_DNA"/>
</dbReference>
<dbReference type="Proteomes" id="UP000000557">
    <property type="component" value="Chromosome"/>
</dbReference>
<dbReference type="HOGENOM" id="CLU_699730_0_0_3"/>
<dbReference type="AlphaFoldDB" id="Q7NMA2"/>
<keyword evidence="1" id="KW-0732">Signal</keyword>
<evidence type="ECO:0000256" key="1">
    <source>
        <dbReference type="SAM" id="SignalP"/>
    </source>
</evidence>
<keyword evidence="3" id="KW-1185">Reference proteome</keyword>
<dbReference type="PATRIC" id="fig|251221.4.peg.881"/>
<accession>Q7NMA2</accession>
<dbReference type="InParanoid" id="Q7NMA2"/>
<dbReference type="OrthoDB" id="863280at2"/>
<dbReference type="eggNOG" id="ENOG5033RKI">
    <property type="taxonomic scope" value="Bacteria"/>
</dbReference>
<name>Q7NMA2_GLOVI</name>
<evidence type="ECO:0000313" key="2">
    <source>
        <dbReference type="EMBL" id="BAC88805.1"/>
    </source>
</evidence>
<feature type="signal peptide" evidence="1">
    <location>
        <begin position="1"/>
        <end position="25"/>
    </location>
</feature>
<reference evidence="2 3" key="1">
    <citation type="journal article" date="2003" name="DNA Res.">
        <title>Complete genome structure of Gloeobacter violaceus PCC 7421, a cyanobacterium that lacks thylakoids.</title>
        <authorList>
            <person name="Nakamura Y."/>
            <person name="Kaneko T."/>
            <person name="Sato S."/>
            <person name="Mimuro M."/>
            <person name="Miyashita H."/>
            <person name="Tsuchiya T."/>
            <person name="Sasamoto S."/>
            <person name="Watanabe A."/>
            <person name="Kawashima K."/>
            <person name="Kishida Y."/>
            <person name="Kiyokawa C."/>
            <person name="Kohara M."/>
            <person name="Matsumoto M."/>
            <person name="Matsuno A."/>
            <person name="Nakazaki N."/>
            <person name="Shimpo S."/>
            <person name="Takeuchi C."/>
            <person name="Yamada M."/>
            <person name="Tabata S."/>
        </authorList>
    </citation>
    <scope>NUCLEOTIDE SEQUENCE [LARGE SCALE GENOMIC DNA]</scope>
    <source>
        <strain evidence="3">ATCC 29082 / PCC 7421</strain>
    </source>
</reference>
<organism evidence="2 3">
    <name type="scientific">Gloeobacter violaceus (strain ATCC 29082 / PCC 7421)</name>
    <dbReference type="NCBI Taxonomy" id="251221"/>
    <lineage>
        <taxon>Bacteria</taxon>
        <taxon>Bacillati</taxon>
        <taxon>Cyanobacteriota</taxon>
        <taxon>Cyanophyceae</taxon>
        <taxon>Gloeobacterales</taxon>
        <taxon>Gloeobacteraceae</taxon>
        <taxon>Gloeobacter</taxon>
    </lineage>
</organism>
<gene>
    <name evidence="2" type="ordered locus">gll0864</name>
</gene>
<reference evidence="2 3" key="2">
    <citation type="journal article" date="2003" name="DNA Res.">
        <title>Complete genome structure of Gloeobacter violaceus PCC 7421, a cyanobacterium that lacks thylakoids (supplement).</title>
        <authorList>
            <person name="Nakamura Y."/>
            <person name="Kaneko T."/>
            <person name="Sato S."/>
            <person name="Mimuro M."/>
            <person name="Miyashita H."/>
            <person name="Tsuchiya T."/>
            <person name="Sasamoto S."/>
            <person name="Watanabe A."/>
            <person name="Kawashima K."/>
            <person name="Kishida Y."/>
            <person name="Kiyokawa C."/>
            <person name="Kohara M."/>
            <person name="Matsumoto M."/>
            <person name="Matsuno A."/>
            <person name="Nakazaki N."/>
            <person name="Shimpo S."/>
            <person name="Takeuchi C."/>
            <person name="Yamada M."/>
            <person name="Tabata S."/>
        </authorList>
    </citation>
    <scope>NUCLEOTIDE SEQUENCE [LARGE SCALE GENOMIC DNA]</scope>
    <source>
        <strain evidence="3">ATCC 29082 / PCC 7421</strain>
    </source>
</reference>
<dbReference type="KEGG" id="gvi:gll0864"/>
<evidence type="ECO:0000313" key="3">
    <source>
        <dbReference type="Proteomes" id="UP000000557"/>
    </source>
</evidence>
<proteinExistence type="predicted"/>
<protein>
    <submittedName>
        <fullName evidence="2">Gll0864 protein</fullName>
    </submittedName>
</protein>
<dbReference type="STRING" id="251221.gene:10758342"/>
<feature type="chain" id="PRO_5004288913" evidence="1">
    <location>
        <begin position="26"/>
        <end position="394"/>
    </location>
</feature>
<dbReference type="EnsemblBacteria" id="BAC88805">
    <property type="protein sequence ID" value="BAC88805"/>
    <property type="gene ID" value="BAC88805"/>
</dbReference>
<sequence length="394" mass="40153">MPPIKSICTALMLLGLATQAAPAFAQSAPFGNSQKSGAQNLSKEDFGPIVRIVSPVPESLIAPGEGVVGAGSQNGTGFALNVEVVTRDRVPLAVREATDIRDTSRLGLTNQSFPGLLVFFDTDLVKPDGGIIPKGTNLAALFNVAGTDDTPGSGITVWAGWHVLESLPPGVDRFAVTVAVVDQSGRVGVDRVGYRVAKNGATSGQALTPQPEAVAGDGQDDPDGPEVTMIAPRVPTGVSPGPTGTPVAPDGSLFFIQVSAVDRSRHGIGLTEGVILDGSQVPDPAVNPAGGPNRFYPGLVLTFDAPLRQPNGNLIPAGANLAPLFNIAGSELTTEGLVRATADWVVGGSLELPAGKTTLTVIASVTDATGRTGSTRQILGISPVTNGQDLTATP</sequence>
<dbReference type="RefSeq" id="WP_011140866.1">
    <property type="nucleotide sequence ID" value="NC_005125.1"/>
</dbReference>